<dbReference type="AlphaFoldDB" id="A0A1B1YA63"/>
<sequence>MSRKEQTRRNITKKENILKILRIFLIAALTIIIFYPPYLQGLYFEKHVLPTQIIVFTVFIIFLIYKWLKNDNTPFFKTPLEYVCLGFVIVYFISIFAAVHTRSAITEWLKYCMYFAVFYMISDLADNLKTKLLFLWTIIISAFGVSVIGLDAAFGGNFVRILNKFFNQLGVKGDLFFGLYSNNRIHSTLQYANALASYLMAVFFVTVGLLMFYNKWWQKAILGAISYILFLVFMLTQSRGAQLLFPVVLIILLIAAPKENKINTVTHVLILALPAGIISFIINVYFVSGDKISKAIILLICGLILNSLIGIVIKSLGGILQKINWKIYVALLAVVILAAGVVGNYVINSSVPVELSLMNSEENKTVSVSKEIALRPNKDYILRFEAESKMLDEKPYSFFVRIYSKNLRNILFGGSKLLYRQNIMKTNGLEQIDIPFSTQEDTRLINANFAIYYSGTSVTIKNASVIDAETGKTVKNIVLKNKYNLDEIISRFQNIFLQRSLVSRAIFYKDGLKIFLDYWLLGAGGGAWSYLYRQYQSYNYNSNQAHNYPLQLAIETGILGLINLACLVIIIIVFYFKYYKKGNSDNISAIIFTSIAALFMHSVIDFDFSESSILLLFWSLIALFNKELLERLLLEDFKMLSIKRKNKFVNANSKVTVYIGITFSIITLYFSSIFFVASTYAWKSFVSLQDNNIDTAINMMEKAIKFDRFNEKYVLGYNPIANRPDIKVGLINILFIKNDIYERAQKRGEQIPDLDLYQFQKQLSNVDLYIRKIEKKAKNNLFLTTDLANYYFNTGEIDKGLEFLDLAISYYPFEPSLWNAKIDVCCQLIATYFNNGDYKKAEEYLERCLNAIKEASEINKNNLNPFLFNAESVELLQKMKYLKDNWIIKESCDVNSIIHYSICDLDVNNDGIPDQWKSGNTELINVATDGNNLLITSFGRAFLYTNYPIIIEQGKTYQIEVKTKDDLQYLTYYIPGIMSKAMSFTREDGNYKAELLVENNPDSNGNQLRLYIESDCVIESIIVKEKNGI</sequence>
<feature type="transmembrane region" description="Helical" evidence="5">
    <location>
        <begin position="225"/>
        <end position="256"/>
    </location>
</feature>
<feature type="transmembrane region" description="Helical" evidence="5">
    <location>
        <begin position="268"/>
        <end position="288"/>
    </location>
</feature>
<dbReference type="RefSeq" id="WP_054632817.1">
    <property type="nucleotide sequence ID" value="NZ_CP014672.1"/>
</dbReference>
<dbReference type="SUPFAM" id="SSF48452">
    <property type="entry name" value="TPR-like"/>
    <property type="match status" value="1"/>
</dbReference>
<feature type="transmembrane region" description="Helical" evidence="5">
    <location>
        <begin position="655"/>
        <end position="682"/>
    </location>
</feature>
<dbReference type="EMBL" id="CP014672">
    <property type="protein sequence ID" value="ANW97642.1"/>
    <property type="molecule type" value="Genomic_DNA"/>
</dbReference>
<evidence type="ECO:0000256" key="1">
    <source>
        <dbReference type="ARBA" id="ARBA00004141"/>
    </source>
</evidence>
<feature type="transmembrane region" description="Helical" evidence="5">
    <location>
        <begin position="133"/>
        <end position="154"/>
    </location>
</feature>
<proteinExistence type="predicted"/>
<feature type="transmembrane region" description="Helical" evidence="5">
    <location>
        <begin position="20"/>
        <end position="38"/>
    </location>
</feature>
<evidence type="ECO:0000313" key="7">
    <source>
        <dbReference type="EMBL" id="ANW97642.1"/>
    </source>
</evidence>
<dbReference type="Proteomes" id="UP000092971">
    <property type="component" value="Chromosome"/>
</dbReference>
<keyword evidence="4 5" id="KW-0472">Membrane</keyword>
<dbReference type="SMART" id="SM00028">
    <property type="entry name" value="TPR"/>
    <property type="match status" value="2"/>
</dbReference>
<dbReference type="PANTHER" id="PTHR37422">
    <property type="entry name" value="TEICHURONIC ACID BIOSYNTHESIS PROTEIN TUAE"/>
    <property type="match status" value="1"/>
</dbReference>
<comment type="subcellular location">
    <subcellularLocation>
        <location evidence="1">Membrane</location>
        <topology evidence="1">Multi-pass membrane protein</topology>
    </subcellularLocation>
</comment>
<dbReference type="GO" id="GO:0016020">
    <property type="term" value="C:membrane"/>
    <property type="evidence" value="ECO:0007669"/>
    <property type="project" value="UniProtKB-SubCell"/>
</dbReference>
<evidence type="ECO:0000313" key="8">
    <source>
        <dbReference type="Proteomes" id="UP000092971"/>
    </source>
</evidence>
<feature type="transmembrane region" description="Helical" evidence="5">
    <location>
        <begin position="552"/>
        <end position="575"/>
    </location>
</feature>
<dbReference type="Pfam" id="PF13181">
    <property type="entry name" value="TPR_8"/>
    <property type="match status" value="1"/>
</dbReference>
<dbReference type="InterPro" id="IPR011990">
    <property type="entry name" value="TPR-like_helical_dom_sf"/>
</dbReference>
<feature type="transmembrane region" description="Helical" evidence="5">
    <location>
        <begin position="80"/>
        <end position="99"/>
    </location>
</feature>
<feature type="transmembrane region" description="Helical" evidence="5">
    <location>
        <begin position="514"/>
        <end position="532"/>
    </location>
</feature>
<feature type="transmembrane region" description="Helical" evidence="5">
    <location>
        <begin position="616"/>
        <end position="634"/>
    </location>
</feature>
<name>A0A1B1YA63_THEST</name>
<dbReference type="InterPro" id="IPR051533">
    <property type="entry name" value="WaaL-like"/>
</dbReference>
<evidence type="ECO:0000256" key="4">
    <source>
        <dbReference type="ARBA" id="ARBA00023136"/>
    </source>
</evidence>
<protein>
    <recommendedName>
        <fullName evidence="6">O-antigen ligase-related domain-containing protein</fullName>
    </recommendedName>
</protein>
<organism evidence="7 8">
    <name type="scientific">Thermoclostridium stercorarium subsp. thermolacticum DSM 2910</name>
    <dbReference type="NCBI Taxonomy" id="1121336"/>
    <lineage>
        <taxon>Bacteria</taxon>
        <taxon>Bacillati</taxon>
        <taxon>Bacillota</taxon>
        <taxon>Clostridia</taxon>
        <taxon>Eubacteriales</taxon>
        <taxon>Oscillospiraceae</taxon>
        <taxon>Thermoclostridium</taxon>
    </lineage>
</organism>
<dbReference type="Gene3D" id="1.25.40.10">
    <property type="entry name" value="Tetratricopeptide repeat domain"/>
    <property type="match status" value="1"/>
</dbReference>
<feature type="transmembrane region" description="Helical" evidence="5">
    <location>
        <begin position="587"/>
        <end position="604"/>
    </location>
</feature>
<feature type="transmembrane region" description="Helical" evidence="5">
    <location>
        <begin position="295"/>
        <end position="313"/>
    </location>
</feature>
<feature type="domain" description="O-antigen ligase-related" evidence="6">
    <location>
        <begin position="495"/>
        <end position="563"/>
    </location>
</feature>
<feature type="transmembrane region" description="Helical" evidence="5">
    <location>
        <begin position="50"/>
        <end position="68"/>
    </location>
</feature>
<feature type="transmembrane region" description="Helical" evidence="5">
    <location>
        <begin position="105"/>
        <end position="121"/>
    </location>
</feature>
<accession>A0A1B1YA63</accession>
<dbReference type="OrthoDB" id="1808577at2"/>
<dbReference type="InterPro" id="IPR007016">
    <property type="entry name" value="O-antigen_ligase-rel_domated"/>
</dbReference>
<feature type="transmembrane region" description="Helical" evidence="5">
    <location>
        <begin position="191"/>
        <end position="213"/>
    </location>
</feature>
<evidence type="ECO:0000256" key="3">
    <source>
        <dbReference type="ARBA" id="ARBA00022989"/>
    </source>
</evidence>
<keyword evidence="2 5" id="KW-0812">Transmembrane</keyword>
<evidence type="ECO:0000256" key="2">
    <source>
        <dbReference type="ARBA" id="ARBA00022692"/>
    </source>
</evidence>
<gene>
    <name evidence="7" type="ORF">CSTERTH_00640</name>
</gene>
<dbReference type="PANTHER" id="PTHR37422:SF23">
    <property type="entry name" value="TEICHURONIC ACID BIOSYNTHESIS PROTEIN TUAE"/>
    <property type="match status" value="1"/>
</dbReference>
<reference evidence="7 8" key="1">
    <citation type="submission" date="2016-02" db="EMBL/GenBank/DDBJ databases">
        <title>Comparison of Clostridium stercorarium subspecies using comparative genomics and transcriptomics.</title>
        <authorList>
            <person name="Schellenberg J."/>
            <person name="Thallinger G."/>
            <person name="Levin D.B."/>
            <person name="Zhang X."/>
            <person name="Alvare G."/>
            <person name="Fristensky B."/>
            <person name="Sparling R."/>
        </authorList>
    </citation>
    <scope>NUCLEOTIDE SEQUENCE [LARGE SCALE GENOMIC DNA]</scope>
    <source>
        <strain evidence="7 8">DSM 2910</strain>
    </source>
</reference>
<dbReference type="Pfam" id="PF04932">
    <property type="entry name" value="Wzy_C"/>
    <property type="match status" value="1"/>
</dbReference>
<evidence type="ECO:0000259" key="6">
    <source>
        <dbReference type="Pfam" id="PF04932"/>
    </source>
</evidence>
<evidence type="ECO:0000256" key="5">
    <source>
        <dbReference type="SAM" id="Phobius"/>
    </source>
</evidence>
<dbReference type="InterPro" id="IPR019734">
    <property type="entry name" value="TPR_rpt"/>
</dbReference>
<feature type="transmembrane region" description="Helical" evidence="5">
    <location>
        <begin position="325"/>
        <end position="347"/>
    </location>
</feature>
<keyword evidence="3 5" id="KW-1133">Transmembrane helix</keyword>